<dbReference type="EMBL" id="LWSG01000034">
    <property type="protein sequence ID" value="OAS83917.1"/>
    <property type="molecule type" value="Genomic_DNA"/>
</dbReference>
<accession>A0A179SQ96</accession>
<dbReference type="InterPro" id="IPR000873">
    <property type="entry name" value="AMP-dep_synth/lig_dom"/>
</dbReference>
<comment type="caution">
    <text evidence="2">The sequence shown here is derived from an EMBL/GenBank/DDBJ whole genome shotgun (WGS) entry which is preliminary data.</text>
</comment>
<name>A0A179SQ96_9BACI</name>
<keyword evidence="3" id="KW-1185">Reference proteome</keyword>
<dbReference type="PANTHER" id="PTHR43845">
    <property type="entry name" value="BLR5969 PROTEIN"/>
    <property type="match status" value="1"/>
</dbReference>
<evidence type="ECO:0000313" key="3">
    <source>
        <dbReference type="Proteomes" id="UP000078534"/>
    </source>
</evidence>
<evidence type="ECO:0000259" key="1">
    <source>
        <dbReference type="Pfam" id="PF00501"/>
    </source>
</evidence>
<dbReference type="InterPro" id="IPR042099">
    <property type="entry name" value="ANL_N_sf"/>
</dbReference>
<dbReference type="SUPFAM" id="SSF56801">
    <property type="entry name" value="Acetyl-CoA synthetase-like"/>
    <property type="match status" value="1"/>
</dbReference>
<dbReference type="STRING" id="152268.A6K24_07355"/>
<protein>
    <recommendedName>
        <fullName evidence="1">AMP-dependent synthetase/ligase domain-containing protein</fullName>
    </recommendedName>
</protein>
<dbReference type="RefSeq" id="WP_066336494.1">
    <property type="nucleotide sequence ID" value="NZ_LWSG01000034.1"/>
</dbReference>
<dbReference type="Gene3D" id="3.40.50.12780">
    <property type="entry name" value="N-terminal domain of ligase-like"/>
    <property type="match status" value="1"/>
</dbReference>
<gene>
    <name evidence="2" type="ORF">A6K24_07355</name>
</gene>
<dbReference type="Pfam" id="PF00501">
    <property type="entry name" value="AMP-binding"/>
    <property type="match status" value="1"/>
</dbReference>
<dbReference type="Proteomes" id="UP000078534">
    <property type="component" value="Unassembled WGS sequence"/>
</dbReference>
<evidence type="ECO:0000313" key="2">
    <source>
        <dbReference type="EMBL" id="OAS83917.1"/>
    </source>
</evidence>
<dbReference type="PANTHER" id="PTHR43845:SF1">
    <property type="entry name" value="BLR5969 PROTEIN"/>
    <property type="match status" value="1"/>
</dbReference>
<organism evidence="2 3">
    <name type="scientific">Metabacillus litoralis</name>
    <dbReference type="NCBI Taxonomy" id="152268"/>
    <lineage>
        <taxon>Bacteria</taxon>
        <taxon>Bacillati</taxon>
        <taxon>Bacillota</taxon>
        <taxon>Bacilli</taxon>
        <taxon>Bacillales</taxon>
        <taxon>Bacillaceae</taxon>
        <taxon>Metabacillus</taxon>
    </lineage>
</organism>
<feature type="domain" description="AMP-dependent synthetase/ligase" evidence="1">
    <location>
        <begin position="75"/>
        <end position="268"/>
    </location>
</feature>
<dbReference type="AlphaFoldDB" id="A0A179SQ96"/>
<reference evidence="3" key="1">
    <citation type="submission" date="2016-04" db="EMBL/GenBank/DDBJ databases">
        <authorList>
            <person name="Lyu Z."/>
            <person name="Lyu W."/>
        </authorList>
    </citation>
    <scope>NUCLEOTIDE SEQUENCE [LARGE SCALE GENOMIC DNA]</scope>
    <source>
        <strain evidence="3">C44</strain>
    </source>
</reference>
<sequence length="423" mass="47424">MTELSKVREQKFARLLESKNQSLFYRNKLETYNLNNVSLYDLPSLPLTTKEDLRLAEPYDLVGVAVSKIAHYHESSGTTGISSSSWFTLEDLQTAGNQLNQMGVNLSNEDLVLIRFPFALSCTAFLMQQACMQASAGMVPASSRTTITPYVKVLELMQKLNVSVFAGLARELEYLIETAKMMGLSMQEAFPNLRAACLAGELLGDHRKKYLESKLGVPVYGFYGSTETANIASMCEYGIMHISEEDFVIEVLNEQTKQPEKIGEKGLLAVTTLSHQGSPMLRYVNEDIVTVKETKCRCGHSGRQIIVHGRAKERIVNSKGTILEGLDIHEAIYRLPKVPLIWKIVESDEYLTAIVDFGDDSLSVTEILNMEQHLTEFLDLPVIVRLANKGELINRQLFTENTISLKPVYIKLQEKNSKVELSL</sequence>
<proteinExistence type="predicted"/>